<protein>
    <submittedName>
        <fullName evidence="3">N-acetylglutamate synthase-like GNAT family acetyltransferase</fullName>
    </submittedName>
</protein>
<name>A0ABT9S1W2_9BURK</name>
<dbReference type="EMBL" id="JAUSRO010000001">
    <property type="protein sequence ID" value="MDP9897904.1"/>
    <property type="molecule type" value="Genomic_DNA"/>
</dbReference>
<dbReference type="InterPro" id="IPR016181">
    <property type="entry name" value="Acyl_CoA_acyltransferase"/>
</dbReference>
<dbReference type="Pfam" id="PF00583">
    <property type="entry name" value="Acetyltransf_1"/>
    <property type="match status" value="1"/>
</dbReference>
<evidence type="ECO:0000259" key="2">
    <source>
        <dbReference type="PROSITE" id="PS51186"/>
    </source>
</evidence>
<dbReference type="Gene3D" id="3.40.630.30">
    <property type="match status" value="1"/>
</dbReference>
<proteinExistence type="predicted"/>
<dbReference type="SUPFAM" id="SSF55729">
    <property type="entry name" value="Acyl-CoA N-acyltransferases (Nat)"/>
    <property type="match status" value="1"/>
</dbReference>
<gene>
    <name evidence="3" type="ORF">J2W36_000137</name>
</gene>
<dbReference type="Proteomes" id="UP001226867">
    <property type="component" value="Unassembled WGS sequence"/>
</dbReference>
<keyword evidence="4" id="KW-1185">Reference proteome</keyword>
<reference evidence="3 4" key="1">
    <citation type="submission" date="2023-07" db="EMBL/GenBank/DDBJ databases">
        <title>Sorghum-associated microbial communities from plants grown in Nebraska, USA.</title>
        <authorList>
            <person name="Schachtman D."/>
        </authorList>
    </citation>
    <scope>NUCLEOTIDE SEQUENCE [LARGE SCALE GENOMIC DNA]</scope>
    <source>
        <strain evidence="3 4">DS1607</strain>
    </source>
</reference>
<comment type="caution">
    <text evidence="3">The sequence shown here is derived from an EMBL/GenBank/DDBJ whole genome shotgun (WGS) entry which is preliminary data.</text>
</comment>
<dbReference type="PANTHER" id="PTHR13947">
    <property type="entry name" value="GNAT FAMILY N-ACETYLTRANSFERASE"/>
    <property type="match status" value="1"/>
</dbReference>
<evidence type="ECO:0000313" key="3">
    <source>
        <dbReference type="EMBL" id="MDP9897904.1"/>
    </source>
</evidence>
<dbReference type="PROSITE" id="PS51186">
    <property type="entry name" value="GNAT"/>
    <property type="match status" value="1"/>
</dbReference>
<keyword evidence="1" id="KW-0808">Transferase</keyword>
<dbReference type="InterPro" id="IPR050769">
    <property type="entry name" value="NAT_camello-type"/>
</dbReference>
<evidence type="ECO:0000256" key="1">
    <source>
        <dbReference type="ARBA" id="ARBA00022679"/>
    </source>
</evidence>
<dbReference type="RefSeq" id="WP_307687727.1">
    <property type="nucleotide sequence ID" value="NZ_JAUSRO010000001.1"/>
</dbReference>
<dbReference type="CDD" id="cd04301">
    <property type="entry name" value="NAT_SF"/>
    <property type="match status" value="1"/>
</dbReference>
<organism evidence="3 4">
    <name type="scientific">Variovorax ginsengisoli</name>
    <dbReference type="NCBI Taxonomy" id="363844"/>
    <lineage>
        <taxon>Bacteria</taxon>
        <taxon>Pseudomonadati</taxon>
        <taxon>Pseudomonadota</taxon>
        <taxon>Betaproteobacteria</taxon>
        <taxon>Burkholderiales</taxon>
        <taxon>Comamonadaceae</taxon>
        <taxon>Variovorax</taxon>
    </lineage>
</organism>
<sequence>MIEIAPFSSTFQADVIDVILPIQQEEFGFPSAIENQPDLLDIPNFYQSGCGGFWVALDGGQVVGTIALRDIGNRNGALRKMFVRATHRGKEHSVAALLLGHLIEASKGTLSNIFLGTTKRYLAAHRFYEKNGFTRIPESALPATFPRVAASTRFYQLRLPE</sequence>
<dbReference type="PANTHER" id="PTHR13947:SF37">
    <property type="entry name" value="LD18367P"/>
    <property type="match status" value="1"/>
</dbReference>
<accession>A0ABT9S1W2</accession>
<dbReference type="InterPro" id="IPR000182">
    <property type="entry name" value="GNAT_dom"/>
</dbReference>
<feature type="domain" description="N-acetyltransferase" evidence="2">
    <location>
        <begin position="2"/>
        <end position="160"/>
    </location>
</feature>
<evidence type="ECO:0000313" key="4">
    <source>
        <dbReference type="Proteomes" id="UP001226867"/>
    </source>
</evidence>